<dbReference type="GO" id="GO:0007165">
    <property type="term" value="P:signal transduction"/>
    <property type="evidence" value="ECO:0007669"/>
    <property type="project" value="InterPro"/>
</dbReference>
<dbReference type="SMART" id="SM00304">
    <property type="entry name" value="HAMP"/>
    <property type="match status" value="1"/>
</dbReference>
<name>R9L7R7_9BACL</name>
<dbReference type="STRING" id="1235795.C812_03210"/>
<evidence type="ECO:0000313" key="9">
    <source>
        <dbReference type="Proteomes" id="UP000019598"/>
    </source>
</evidence>
<dbReference type="Pfam" id="PF13487">
    <property type="entry name" value="HD_5"/>
    <property type="match status" value="1"/>
</dbReference>
<dbReference type="HOGENOM" id="CLU_546013_0_0_9"/>
<comment type="caution">
    <text evidence="8">The sequence shown here is derived from an EMBL/GenBank/DDBJ whole genome shotgun (WGS) entry which is preliminary data.</text>
</comment>
<protein>
    <recommendedName>
        <fullName evidence="10">HD-GYP domain-containing protein</fullName>
    </recommendedName>
</protein>
<dbReference type="InterPro" id="IPR003660">
    <property type="entry name" value="HAMP_dom"/>
</dbReference>
<evidence type="ECO:0008006" key="10">
    <source>
        <dbReference type="Google" id="ProtNLM"/>
    </source>
</evidence>
<dbReference type="AlphaFoldDB" id="R9L7R7"/>
<evidence type="ECO:0000313" key="8">
    <source>
        <dbReference type="EMBL" id="EOS54814.1"/>
    </source>
</evidence>
<dbReference type="SMART" id="SM00471">
    <property type="entry name" value="HDc"/>
    <property type="match status" value="1"/>
</dbReference>
<keyword evidence="4" id="KW-1133">Transmembrane helix</keyword>
<evidence type="ECO:0000256" key="4">
    <source>
        <dbReference type="SAM" id="Phobius"/>
    </source>
</evidence>
<gene>
    <name evidence="8" type="ORF">C812_03210</name>
</gene>
<sequence>MPGNTRDGRKASSLTVYRTFISRLLLNYTAGLLLAVTAVASLIAAAPLDISPSDYAWLIRILILSLCCMLGLEWLVFSRQIKPIRSVFMEEVGSYQTLQNVYIRTHRLPSLAVKRILGPHLFGLVVPAVALSLGLIRAGHLSIPPYYVLLAALSGILVSSMHALVEYYLTSYAIRPVLQELISWSRRMFGKDLSLNGRVIVPVSRKLIWSFFLMCMAPLLLYSLSMQFRLEDLDHGAYAYWQWAGYVLAVSILFAMIGSRLLAREIMLPIQHLYERMAEVKTGSIRTAASDMFSDEFSRLITGFNHMLRGLQTQAARNSQLVDSYFATLAAALDARDPYTAGHSLRVAEYAVKIGELAELPEDRIDELRKSALLHDIGKIGIRDAILLKDGRLTDEEWEQVKQHPVLGEAILKQVEPADAMAPYLPGVRSHHERYDGKGYPDGLAGEEIPLFGRIIAVADAFDAMTSDRPYRKGLARDKAIEILEQGRGTQWDPYFAGLLVQHFRSDIPKKESS</sequence>
<feature type="domain" description="HAMP" evidence="5">
    <location>
        <begin position="264"/>
        <end position="316"/>
    </location>
</feature>
<dbReference type="EMBL" id="ASSZ01000028">
    <property type="protein sequence ID" value="EOS54814.1"/>
    <property type="molecule type" value="Genomic_DNA"/>
</dbReference>
<accession>R9L7R7</accession>
<dbReference type="PROSITE" id="PS51831">
    <property type="entry name" value="HD"/>
    <property type="match status" value="1"/>
</dbReference>
<feature type="transmembrane region" description="Helical" evidence="4">
    <location>
        <begin position="20"/>
        <end position="45"/>
    </location>
</feature>
<dbReference type="PROSITE" id="PS50885">
    <property type="entry name" value="HAMP"/>
    <property type="match status" value="1"/>
</dbReference>
<evidence type="ECO:0000259" key="7">
    <source>
        <dbReference type="PROSITE" id="PS51832"/>
    </source>
</evidence>
<feature type="domain" description="HD" evidence="6">
    <location>
        <begin position="340"/>
        <end position="465"/>
    </location>
</feature>
<dbReference type="PATRIC" id="fig|1235795.3.peg.3178"/>
<keyword evidence="3 4" id="KW-0472">Membrane</keyword>
<evidence type="ECO:0000256" key="1">
    <source>
        <dbReference type="ARBA" id="ARBA00004236"/>
    </source>
</evidence>
<feature type="transmembrane region" description="Helical" evidence="4">
    <location>
        <begin position="121"/>
        <end position="140"/>
    </location>
</feature>
<dbReference type="GO" id="GO:0005886">
    <property type="term" value="C:plasma membrane"/>
    <property type="evidence" value="ECO:0007669"/>
    <property type="project" value="UniProtKB-SubCell"/>
</dbReference>
<dbReference type="Gene3D" id="6.10.340.10">
    <property type="match status" value="1"/>
</dbReference>
<evidence type="ECO:0000256" key="2">
    <source>
        <dbReference type="ARBA" id="ARBA00022475"/>
    </source>
</evidence>
<feature type="domain" description="HD-GYP" evidence="7">
    <location>
        <begin position="318"/>
        <end position="514"/>
    </location>
</feature>
<dbReference type="Proteomes" id="UP000019598">
    <property type="component" value="Unassembled WGS sequence"/>
</dbReference>
<feature type="transmembrane region" description="Helical" evidence="4">
    <location>
        <begin position="240"/>
        <end position="263"/>
    </location>
</feature>
<dbReference type="CDD" id="cd00077">
    <property type="entry name" value="HDc"/>
    <property type="match status" value="1"/>
</dbReference>
<proteinExistence type="predicted"/>
<keyword evidence="2" id="KW-1003">Cell membrane</keyword>
<dbReference type="PROSITE" id="PS51832">
    <property type="entry name" value="HD_GYP"/>
    <property type="match status" value="1"/>
</dbReference>
<dbReference type="InterPro" id="IPR037522">
    <property type="entry name" value="HD_GYP_dom"/>
</dbReference>
<dbReference type="SUPFAM" id="SSF109604">
    <property type="entry name" value="HD-domain/PDEase-like"/>
    <property type="match status" value="1"/>
</dbReference>
<feature type="transmembrane region" description="Helical" evidence="4">
    <location>
        <begin position="146"/>
        <end position="169"/>
    </location>
</feature>
<dbReference type="Pfam" id="PF00672">
    <property type="entry name" value="HAMP"/>
    <property type="match status" value="1"/>
</dbReference>
<dbReference type="PANTHER" id="PTHR45228:SF4">
    <property type="entry name" value="LIPOPROTEIN"/>
    <property type="match status" value="1"/>
</dbReference>
<evidence type="ECO:0000256" key="3">
    <source>
        <dbReference type="ARBA" id="ARBA00023136"/>
    </source>
</evidence>
<evidence type="ECO:0000259" key="5">
    <source>
        <dbReference type="PROSITE" id="PS50885"/>
    </source>
</evidence>
<feature type="transmembrane region" description="Helical" evidence="4">
    <location>
        <begin position="207"/>
        <end position="228"/>
    </location>
</feature>
<organism evidence="8 9">
    <name type="scientific">Paenibacillus barengoltzii G22</name>
    <dbReference type="NCBI Taxonomy" id="1235795"/>
    <lineage>
        <taxon>Bacteria</taxon>
        <taxon>Bacillati</taxon>
        <taxon>Bacillota</taxon>
        <taxon>Bacilli</taxon>
        <taxon>Bacillales</taxon>
        <taxon>Paenibacillaceae</taxon>
        <taxon>Paenibacillus</taxon>
    </lineage>
</organism>
<dbReference type="Gene3D" id="1.10.3210.10">
    <property type="entry name" value="Hypothetical protein af1432"/>
    <property type="match status" value="1"/>
</dbReference>
<dbReference type="InterPro" id="IPR003607">
    <property type="entry name" value="HD/PDEase_dom"/>
</dbReference>
<dbReference type="InterPro" id="IPR006674">
    <property type="entry name" value="HD_domain"/>
</dbReference>
<comment type="subcellular location">
    <subcellularLocation>
        <location evidence="1">Cell membrane</location>
    </subcellularLocation>
</comment>
<dbReference type="PANTHER" id="PTHR45228">
    <property type="entry name" value="CYCLIC DI-GMP PHOSPHODIESTERASE TM_0186-RELATED"/>
    <property type="match status" value="1"/>
</dbReference>
<evidence type="ECO:0000259" key="6">
    <source>
        <dbReference type="PROSITE" id="PS51831"/>
    </source>
</evidence>
<dbReference type="OrthoDB" id="9759601at2"/>
<reference evidence="8 9" key="1">
    <citation type="submission" date="2013-04" db="EMBL/GenBank/DDBJ databases">
        <title>The Genome Sequence of Paenibacillus barengoltzii G22.</title>
        <authorList>
            <consortium name="The Broad Institute Genomics Platform"/>
            <consortium name="The Broad Institute Genome Sequencing Center for Infectious Disease"/>
            <person name="Earl A."/>
            <person name="Xavier R."/>
            <person name="Elson C."/>
            <person name="Duck W."/>
            <person name="Walker B."/>
            <person name="Young S."/>
            <person name="Zeng Q."/>
            <person name="Gargeya S."/>
            <person name="Fitzgerald M."/>
            <person name="Haas B."/>
            <person name="Abouelleil A."/>
            <person name="Allen A.W."/>
            <person name="Alvarado L."/>
            <person name="Arachchi H.M."/>
            <person name="Berlin A.M."/>
            <person name="Chapman S.B."/>
            <person name="Gainer-Dewar J."/>
            <person name="Goldberg J."/>
            <person name="Griggs A."/>
            <person name="Gujja S."/>
            <person name="Hansen M."/>
            <person name="Howarth C."/>
            <person name="Imamovic A."/>
            <person name="Ireland A."/>
            <person name="Larimer J."/>
            <person name="McCowan C."/>
            <person name="Murphy C."/>
            <person name="Pearson M."/>
            <person name="Poon T.W."/>
            <person name="Priest M."/>
            <person name="Roberts A."/>
            <person name="Saif S."/>
            <person name="Shea T."/>
            <person name="Sisk P."/>
            <person name="Sykes S."/>
            <person name="Wortman J."/>
            <person name="Nusbaum C."/>
            <person name="Birren B."/>
        </authorList>
    </citation>
    <scope>NUCLEOTIDE SEQUENCE [LARGE SCALE GENOMIC DNA]</scope>
    <source>
        <strain evidence="8 9">G22</strain>
    </source>
</reference>
<keyword evidence="4" id="KW-0812">Transmembrane</keyword>
<dbReference type="InterPro" id="IPR052020">
    <property type="entry name" value="Cyclic_di-GMP/3'3'-cGAMP_PDE"/>
</dbReference>
<feature type="transmembrane region" description="Helical" evidence="4">
    <location>
        <begin position="57"/>
        <end position="77"/>
    </location>
</feature>